<protein>
    <submittedName>
        <fullName evidence="2">Uncharacterized protein</fullName>
    </submittedName>
</protein>
<accession>A0A9X4JTS0</accession>
<dbReference type="Proteomes" id="UP001154312">
    <property type="component" value="Unassembled WGS sequence"/>
</dbReference>
<proteinExistence type="predicted"/>
<dbReference type="AlphaFoldDB" id="A0A9X4JTS0"/>
<keyword evidence="3" id="KW-1185">Reference proteome</keyword>
<name>A0A9X4JTS0_9FIRM</name>
<reference evidence="2" key="1">
    <citation type="submission" date="2022-02" db="EMBL/GenBank/DDBJ databases">
        <authorList>
            <person name="Leng L."/>
        </authorList>
    </citation>
    <scope>NUCLEOTIDE SEQUENCE</scope>
    <source>
        <strain evidence="2">JI</strain>
    </source>
</reference>
<evidence type="ECO:0000313" key="2">
    <source>
        <dbReference type="EMBL" id="MDF9409204.1"/>
    </source>
</evidence>
<dbReference type="EMBL" id="JAKOAV010000026">
    <property type="protein sequence ID" value="MDF9409204.1"/>
    <property type="molecule type" value="Genomic_DNA"/>
</dbReference>
<comment type="caution">
    <text evidence="2">The sequence shown here is derived from an EMBL/GenBank/DDBJ whole genome shotgun (WGS) entry which is preliminary data.</text>
</comment>
<evidence type="ECO:0000313" key="3">
    <source>
        <dbReference type="Proteomes" id="UP001154312"/>
    </source>
</evidence>
<evidence type="ECO:0000256" key="1">
    <source>
        <dbReference type="SAM" id="MobiDB-lite"/>
    </source>
</evidence>
<feature type="region of interest" description="Disordered" evidence="1">
    <location>
        <begin position="1"/>
        <end position="21"/>
    </location>
</feature>
<gene>
    <name evidence="2" type="ORF">L7E55_12695</name>
</gene>
<feature type="non-terminal residue" evidence="2">
    <location>
        <position position="1"/>
    </location>
</feature>
<sequence length="66" mass="7221">IPKKRCIRRGETTAPGRAPRGVGGISVALRAPYIPPTPASPHHEMLVWMKGGDAEKSRYSVIPRVF</sequence>
<organism evidence="2 3">
    <name type="scientific">Pelotomaculum isophthalicicum JI</name>
    <dbReference type="NCBI Taxonomy" id="947010"/>
    <lineage>
        <taxon>Bacteria</taxon>
        <taxon>Bacillati</taxon>
        <taxon>Bacillota</taxon>
        <taxon>Clostridia</taxon>
        <taxon>Eubacteriales</taxon>
        <taxon>Desulfotomaculaceae</taxon>
        <taxon>Pelotomaculum</taxon>
    </lineage>
</organism>
<dbReference type="RefSeq" id="WP_277444652.1">
    <property type="nucleotide sequence ID" value="NZ_JAKOAV010000026.1"/>
</dbReference>